<dbReference type="Pfam" id="PF13946">
    <property type="entry name" value="DUF4214"/>
    <property type="match status" value="4"/>
</dbReference>
<dbReference type="InterPro" id="IPR025282">
    <property type="entry name" value="DUF4214"/>
</dbReference>
<proteinExistence type="predicted"/>
<dbReference type="Gene3D" id="1.10.3130.20">
    <property type="entry name" value="Phycobilisome linker domain"/>
    <property type="match status" value="2"/>
</dbReference>
<organism evidence="3 4">
    <name type="scientific">Pseudomonas petrae</name>
    <dbReference type="NCBI Taxonomy" id="2912190"/>
    <lineage>
        <taxon>Bacteria</taxon>
        <taxon>Pseudomonadati</taxon>
        <taxon>Pseudomonadota</taxon>
        <taxon>Gammaproteobacteria</taxon>
        <taxon>Pseudomonadales</taxon>
        <taxon>Pseudomonadaceae</taxon>
        <taxon>Pseudomonas</taxon>
    </lineage>
</organism>
<dbReference type="Pfam" id="PF00353">
    <property type="entry name" value="HemolysinCabind"/>
    <property type="match status" value="1"/>
</dbReference>
<feature type="domain" description="DUF4214" evidence="2">
    <location>
        <begin position="264"/>
        <end position="304"/>
    </location>
</feature>
<keyword evidence="4" id="KW-1185">Reference proteome</keyword>
<keyword evidence="1" id="KW-0106">Calcium</keyword>
<comment type="caution">
    <text evidence="3">The sequence shown here is derived from an EMBL/GenBank/DDBJ whole genome shotgun (WGS) entry which is preliminary data.</text>
</comment>
<accession>A0ABS9IC07</accession>
<sequence length="476" mass="47509">MQYDSPVSATNFQAFLNAPAFSDTTAATISSLLSLDTAQTVNVGTWDGVNAPQVPAGQTADVVVANIAGQQGDLVVLDVPASLSSAKALVFQSDANLAVTIDAPAVAETASLARVFAAADTSIALAVTTGNGDDIVNVKGDQNTYIDAGDGNDTITTGNGNNTVVAGAGNNTITTGTGNDTIILSGIAHADIVNAGGGYDVVQLDGSSADYTVTAGNSNNVTLTSAAVGVGQTAAITDAEFLSFTDGSTIALAQSDAEASALRLYEGILGRDADLGGAQNFLSQVESGTSLTDIANQFLNSAEFGGAATEAQIDNLYTTLLGRGADAGGSDSWEAIIANGGSLADVAAGIAGSTEAQALDQSNGTFVRDLYTNVLGRAVDDGGLDNWVSQLFNGTSRGDVAAAIVGSAEATAKVDSNFIDSLYQTATGRAADEGGKATWTEVLANGGTHADVAIGIVGSAEAIAHNDNVVVLHGAV</sequence>
<dbReference type="EMBL" id="JAKJXH010000035">
    <property type="protein sequence ID" value="MCF7545259.1"/>
    <property type="molecule type" value="Genomic_DNA"/>
</dbReference>
<evidence type="ECO:0000259" key="2">
    <source>
        <dbReference type="Pfam" id="PF13946"/>
    </source>
</evidence>
<evidence type="ECO:0000313" key="3">
    <source>
        <dbReference type="EMBL" id="MCF7545259.1"/>
    </source>
</evidence>
<evidence type="ECO:0000313" key="4">
    <source>
        <dbReference type="Proteomes" id="UP001162905"/>
    </source>
</evidence>
<feature type="domain" description="DUF4214" evidence="2">
    <location>
        <begin position="309"/>
        <end position="358"/>
    </location>
</feature>
<dbReference type="InterPro" id="IPR011049">
    <property type="entry name" value="Serralysin-like_metalloprot_C"/>
</dbReference>
<evidence type="ECO:0000256" key="1">
    <source>
        <dbReference type="ARBA" id="ARBA00022837"/>
    </source>
</evidence>
<protein>
    <submittedName>
        <fullName evidence="3">DUF4214 domain-containing protein</fullName>
    </submittedName>
</protein>
<dbReference type="SUPFAM" id="SSF51120">
    <property type="entry name" value="beta-Roll"/>
    <property type="match status" value="1"/>
</dbReference>
<reference evidence="3" key="1">
    <citation type="submission" date="2022-01" db="EMBL/GenBank/DDBJ databases">
        <title>Pseudomonas sp. nov. isolated from Antarctic regolith.</title>
        <authorList>
            <person name="Novakova D."/>
            <person name="Sedlar K."/>
        </authorList>
    </citation>
    <scope>NUCLEOTIDE SEQUENCE</scope>
    <source>
        <strain evidence="3">P2647</strain>
    </source>
</reference>
<dbReference type="Proteomes" id="UP001162905">
    <property type="component" value="Unassembled WGS sequence"/>
</dbReference>
<dbReference type="Gene3D" id="2.160.20.160">
    <property type="match status" value="1"/>
</dbReference>
<feature type="domain" description="DUF4214" evidence="2">
    <location>
        <begin position="414"/>
        <end position="465"/>
    </location>
</feature>
<gene>
    <name evidence="3" type="ORF">L4G47_23980</name>
</gene>
<feature type="domain" description="DUF4214" evidence="2">
    <location>
        <begin position="360"/>
        <end position="413"/>
    </location>
</feature>
<dbReference type="RefSeq" id="WP_237254569.1">
    <property type="nucleotide sequence ID" value="NZ_JAKJXH010000035.1"/>
</dbReference>
<name>A0ABS9IC07_9PSED</name>
<dbReference type="InterPro" id="IPR038255">
    <property type="entry name" value="PBS_linker_sf"/>
</dbReference>
<dbReference type="InterPro" id="IPR001343">
    <property type="entry name" value="Hemolysn_Ca-bd"/>
</dbReference>